<protein>
    <submittedName>
        <fullName evidence="1">Uncharacterized protein</fullName>
    </submittedName>
</protein>
<name>A0ACB9S2L4_9MYRT</name>
<dbReference type="EMBL" id="CM042881">
    <property type="protein sequence ID" value="KAI4384716.1"/>
    <property type="molecule type" value="Genomic_DNA"/>
</dbReference>
<dbReference type="Proteomes" id="UP001057402">
    <property type="component" value="Chromosome 2"/>
</dbReference>
<evidence type="ECO:0000313" key="2">
    <source>
        <dbReference type="Proteomes" id="UP001057402"/>
    </source>
</evidence>
<comment type="caution">
    <text evidence="1">The sequence shown here is derived from an EMBL/GenBank/DDBJ whole genome shotgun (WGS) entry which is preliminary data.</text>
</comment>
<organism evidence="1 2">
    <name type="scientific">Melastoma candidum</name>
    <dbReference type="NCBI Taxonomy" id="119954"/>
    <lineage>
        <taxon>Eukaryota</taxon>
        <taxon>Viridiplantae</taxon>
        <taxon>Streptophyta</taxon>
        <taxon>Embryophyta</taxon>
        <taxon>Tracheophyta</taxon>
        <taxon>Spermatophyta</taxon>
        <taxon>Magnoliopsida</taxon>
        <taxon>eudicotyledons</taxon>
        <taxon>Gunneridae</taxon>
        <taxon>Pentapetalae</taxon>
        <taxon>rosids</taxon>
        <taxon>malvids</taxon>
        <taxon>Myrtales</taxon>
        <taxon>Melastomataceae</taxon>
        <taxon>Melastomatoideae</taxon>
        <taxon>Melastomateae</taxon>
        <taxon>Melastoma</taxon>
    </lineage>
</organism>
<evidence type="ECO:0000313" key="1">
    <source>
        <dbReference type="EMBL" id="KAI4384716.1"/>
    </source>
</evidence>
<accession>A0ACB9S2L4</accession>
<reference evidence="2" key="1">
    <citation type="journal article" date="2023" name="Front. Plant Sci.">
        <title>Chromosomal-level genome assembly of Melastoma candidum provides insights into trichome evolution.</title>
        <authorList>
            <person name="Zhong Y."/>
            <person name="Wu W."/>
            <person name="Sun C."/>
            <person name="Zou P."/>
            <person name="Liu Y."/>
            <person name="Dai S."/>
            <person name="Zhou R."/>
        </authorList>
    </citation>
    <scope>NUCLEOTIDE SEQUENCE [LARGE SCALE GENOMIC DNA]</scope>
</reference>
<gene>
    <name evidence="1" type="ORF">MLD38_002832</name>
</gene>
<proteinExistence type="predicted"/>
<keyword evidence="2" id="KW-1185">Reference proteome</keyword>
<sequence length="147" mass="15789">MGPASLTPAFFRLLYLLPTRSSPFRRAVGGGALLCVAKSKSVTPSCSQEMVKAIRVHELGGAEVLKWEDVEVGEPKEGEIRVRHKAIGINFIDVYFRKGLYKAPFLPFIPAMEAVGEVVAVGPGLTGSKVGDIVAYVGHPMGSYAEE</sequence>